<reference evidence="7 8" key="1">
    <citation type="submission" date="2018-10" db="EMBL/GenBank/DDBJ databases">
        <title>Draft Genome Sequence of Anaerotignum sp. KCTC 15736.</title>
        <authorList>
            <person name="Choi S.H."/>
            <person name="Kim J.S."/>
            <person name="Kang S.W."/>
            <person name="Lee J.S."/>
            <person name="Park S.H."/>
        </authorList>
    </citation>
    <scope>NUCLEOTIDE SEQUENCE [LARGE SCALE GENOMIC DNA]</scope>
    <source>
        <strain evidence="7 8">KCTC 15736</strain>
    </source>
</reference>
<keyword evidence="5 6" id="KW-0472">Membrane</keyword>
<dbReference type="Proteomes" id="UP000287361">
    <property type="component" value="Unassembled WGS sequence"/>
</dbReference>
<protein>
    <submittedName>
        <fullName evidence="7">Uncharacterized protein</fullName>
    </submittedName>
</protein>
<dbReference type="Pfam" id="PF03631">
    <property type="entry name" value="Virul_fac_BrkB"/>
    <property type="match status" value="1"/>
</dbReference>
<keyword evidence="2" id="KW-1003">Cell membrane</keyword>
<evidence type="ECO:0000256" key="6">
    <source>
        <dbReference type="SAM" id="Phobius"/>
    </source>
</evidence>
<name>A0A401LFR4_9FIRM</name>
<accession>A0A401LFR4</accession>
<evidence type="ECO:0000256" key="4">
    <source>
        <dbReference type="ARBA" id="ARBA00022989"/>
    </source>
</evidence>
<proteinExistence type="predicted"/>
<gene>
    <name evidence="7" type="ORF">KGMB03357_20190</name>
</gene>
<organism evidence="7 8">
    <name type="scientific">Anaerotignum faecicola</name>
    <dbReference type="NCBI Taxonomy" id="2358141"/>
    <lineage>
        <taxon>Bacteria</taxon>
        <taxon>Bacillati</taxon>
        <taxon>Bacillota</taxon>
        <taxon>Clostridia</taxon>
        <taxon>Lachnospirales</taxon>
        <taxon>Anaerotignaceae</taxon>
        <taxon>Anaerotignum</taxon>
    </lineage>
</organism>
<evidence type="ECO:0000256" key="1">
    <source>
        <dbReference type="ARBA" id="ARBA00004651"/>
    </source>
</evidence>
<sequence>MQRVRRVLKNTVRGYITKDVGKRAASLTYYLLFAIFPFLVALISILGLLHLPMISLEGEAAAFLPADVITLLNRTITHMTEASNGAIFTFGVVFALWFPFRAVRNMTEEVSDIYGGEKPTHHTLRVLLLAIFILFLIPAMLFLMIIGDSVLNYVAQFLPITVEFISFWTKARFLSMGFALILLTSAVYYLSPSQPPKWRYIFPGALLSTSFWMLYSVFFSYYVDHMGNYSVIYGSIGAIIAFLIWLNLSLTALLLGAVFNQALRETAAHEKLSSEI</sequence>
<comment type="subcellular location">
    <subcellularLocation>
        <location evidence="1">Cell membrane</location>
        <topology evidence="1">Multi-pass membrane protein</topology>
    </subcellularLocation>
</comment>
<dbReference type="AlphaFoldDB" id="A0A401LFR4"/>
<keyword evidence="4 6" id="KW-1133">Transmembrane helix</keyword>
<dbReference type="GO" id="GO:0005886">
    <property type="term" value="C:plasma membrane"/>
    <property type="evidence" value="ECO:0007669"/>
    <property type="project" value="UniProtKB-SubCell"/>
</dbReference>
<dbReference type="GeneID" id="86195033"/>
<dbReference type="OrthoDB" id="9775903at2"/>
<dbReference type="NCBIfam" id="TIGR00765">
    <property type="entry name" value="yihY_not_rbn"/>
    <property type="match status" value="1"/>
</dbReference>
<dbReference type="PIRSF" id="PIRSF035875">
    <property type="entry name" value="RNase_BN"/>
    <property type="match status" value="1"/>
</dbReference>
<keyword evidence="8" id="KW-1185">Reference proteome</keyword>
<feature type="transmembrane region" description="Helical" evidence="6">
    <location>
        <begin position="124"/>
        <end position="147"/>
    </location>
</feature>
<evidence type="ECO:0000256" key="3">
    <source>
        <dbReference type="ARBA" id="ARBA00022692"/>
    </source>
</evidence>
<feature type="transmembrane region" description="Helical" evidence="6">
    <location>
        <begin position="167"/>
        <end position="190"/>
    </location>
</feature>
<evidence type="ECO:0000313" key="8">
    <source>
        <dbReference type="Proteomes" id="UP000287361"/>
    </source>
</evidence>
<feature type="transmembrane region" description="Helical" evidence="6">
    <location>
        <begin position="27"/>
        <end position="49"/>
    </location>
</feature>
<dbReference type="InterPro" id="IPR017039">
    <property type="entry name" value="Virul_fac_BrkB"/>
</dbReference>
<feature type="transmembrane region" description="Helical" evidence="6">
    <location>
        <begin position="229"/>
        <end position="255"/>
    </location>
</feature>
<feature type="transmembrane region" description="Helical" evidence="6">
    <location>
        <begin position="202"/>
        <end position="223"/>
    </location>
</feature>
<dbReference type="PANTHER" id="PTHR30213">
    <property type="entry name" value="INNER MEMBRANE PROTEIN YHJD"/>
    <property type="match status" value="1"/>
</dbReference>
<keyword evidence="3 6" id="KW-0812">Transmembrane</keyword>
<evidence type="ECO:0000256" key="2">
    <source>
        <dbReference type="ARBA" id="ARBA00022475"/>
    </source>
</evidence>
<comment type="caution">
    <text evidence="7">The sequence shown here is derived from an EMBL/GenBank/DDBJ whole genome shotgun (WGS) entry which is preliminary data.</text>
</comment>
<dbReference type="RefSeq" id="WP_160117354.1">
    <property type="nucleotide sequence ID" value="NZ_DAVZTY010000005.1"/>
</dbReference>
<feature type="transmembrane region" description="Helical" evidence="6">
    <location>
        <begin position="85"/>
        <end position="103"/>
    </location>
</feature>
<dbReference type="EMBL" id="BHVZ01000014">
    <property type="protein sequence ID" value="GCB30358.1"/>
    <property type="molecule type" value="Genomic_DNA"/>
</dbReference>
<evidence type="ECO:0000256" key="5">
    <source>
        <dbReference type="ARBA" id="ARBA00023136"/>
    </source>
</evidence>
<dbReference type="PANTHER" id="PTHR30213:SF0">
    <property type="entry name" value="UPF0761 MEMBRANE PROTEIN YIHY"/>
    <property type="match status" value="1"/>
</dbReference>
<evidence type="ECO:0000313" key="7">
    <source>
        <dbReference type="EMBL" id="GCB30358.1"/>
    </source>
</evidence>